<evidence type="ECO:0000313" key="1">
    <source>
        <dbReference type="EMBL" id="AOT70613.1"/>
    </source>
</evidence>
<dbReference type="SUPFAM" id="SSF102462">
    <property type="entry name" value="Peptidyl-tRNA hydrolase II"/>
    <property type="match status" value="1"/>
</dbReference>
<dbReference type="EMBL" id="CP017269">
    <property type="protein sequence ID" value="AOT70613.1"/>
    <property type="molecule type" value="Genomic_DNA"/>
</dbReference>
<dbReference type="AlphaFoldDB" id="A0A1D8GI73"/>
<dbReference type="InterPro" id="IPR017021">
    <property type="entry name" value="UCP033763"/>
</dbReference>
<keyword evidence="2" id="KW-1185">Reference proteome</keyword>
<dbReference type="Gene3D" id="3.40.1490.10">
    <property type="entry name" value="Bit1"/>
    <property type="match status" value="1"/>
</dbReference>
<name>A0A1D8GI73_9FIRM</name>
<accession>A0A1D8GI73</accession>
<evidence type="ECO:0008006" key="3">
    <source>
        <dbReference type="Google" id="ProtNLM"/>
    </source>
</evidence>
<dbReference type="InterPro" id="IPR023476">
    <property type="entry name" value="Pep_tRNA_hydro_II_dom_sf"/>
</dbReference>
<reference evidence="1 2" key="1">
    <citation type="submission" date="2016-09" db="EMBL/GenBank/DDBJ databases">
        <title>Genomic analysis reveals versatility of anaerobic energy metabolism of Geosporobacter ferrireducens IRF9 of phylum Firmicutes.</title>
        <authorList>
            <person name="Kim S.-J."/>
        </authorList>
    </citation>
    <scope>NUCLEOTIDE SEQUENCE [LARGE SCALE GENOMIC DNA]</scope>
    <source>
        <strain evidence="1 2">IRF9</strain>
    </source>
</reference>
<dbReference type="Pfam" id="PF09391">
    <property type="entry name" value="DUF2000"/>
    <property type="match status" value="1"/>
</dbReference>
<protein>
    <recommendedName>
        <fullName evidence="3">DUF2000 domain-containing protein</fullName>
    </recommendedName>
</protein>
<evidence type="ECO:0000313" key="2">
    <source>
        <dbReference type="Proteomes" id="UP000095743"/>
    </source>
</evidence>
<sequence length="135" mass="15038">MKCVMIVDGSLPMGIIANTTAALGISLASETKNLIGKKVADKDDRIHEGITNIPIPILTLSKEEIKEKYDILLENKDPEIQVIGFSEVAQKSLSYDDYEIKLSAMNRQQINYLGLCLYGPKKKINKLTGNLKMLR</sequence>
<dbReference type="KEGG" id="gfe:Gferi_14155"/>
<dbReference type="STRING" id="1424294.Gferi_14155"/>
<dbReference type="InterPro" id="IPR018988">
    <property type="entry name" value="DUF2000"/>
</dbReference>
<proteinExistence type="predicted"/>
<dbReference type="RefSeq" id="WP_069977558.1">
    <property type="nucleotide sequence ID" value="NZ_CP017269.1"/>
</dbReference>
<dbReference type="Proteomes" id="UP000095743">
    <property type="component" value="Chromosome"/>
</dbReference>
<organism evidence="1 2">
    <name type="scientific">Geosporobacter ferrireducens</name>
    <dbReference type="NCBI Taxonomy" id="1424294"/>
    <lineage>
        <taxon>Bacteria</taxon>
        <taxon>Bacillati</taxon>
        <taxon>Bacillota</taxon>
        <taxon>Clostridia</taxon>
        <taxon>Peptostreptococcales</taxon>
        <taxon>Thermotaleaceae</taxon>
        <taxon>Geosporobacter</taxon>
    </lineage>
</organism>
<gene>
    <name evidence="1" type="ORF">Gferi_14155</name>
</gene>
<dbReference type="PIRSF" id="PIRSF033736">
    <property type="entry name" value="UCP033763"/>
    <property type="match status" value="1"/>
</dbReference>
<dbReference type="OrthoDB" id="1045582at2"/>